<evidence type="ECO:0000256" key="1">
    <source>
        <dbReference type="SAM" id="MobiDB-lite"/>
    </source>
</evidence>
<reference evidence="3" key="1">
    <citation type="journal article" date="2021" name="Sci. Rep.">
        <title>Diploid genomic architecture of Nitzschia inconspicua, an elite biomass production diatom.</title>
        <authorList>
            <person name="Oliver A."/>
            <person name="Podell S."/>
            <person name="Pinowska A."/>
            <person name="Traller J.C."/>
            <person name="Smith S.R."/>
            <person name="McClure R."/>
            <person name="Beliaev A."/>
            <person name="Bohutskyi P."/>
            <person name="Hill E.A."/>
            <person name="Rabines A."/>
            <person name="Zheng H."/>
            <person name="Allen L.Z."/>
            <person name="Kuo A."/>
            <person name="Grigoriev I.V."/>
            <person name="Allen A.E."/>
            <person name="Hazlebeck D."/>
            <person name="Allen E.E."/>
        </authorList>
    </citation>
    <scope>NUCLEOTIDE SEQUENCE</scope>
    <source>
        <strain evidence="3">Hildebrandi</strain>
    </source>
</reference>
<dbReference type="Proteomes" id="UP000693970">
    <property type="component" value="Unassembled WGS sequence"/>
</dbReference>
<comment type="caution">
    <text evidence="3">The sequence shown here is derived from an EMBL/GenBank/DDBJ whole genome shotgun (WGS) entry which is preliminary data.</text>
</comment>
<feature type="compositionally biased region" description="Polar residues" evidence="1">
    <location>
        <begin position="505"/>
        <end position="515"/>
    </location>
</feature>
<dbReference type="AlphaFoldDB" id="A0A9K3PE22"/>
<name>A0A9K3PE22_9STRA</name>
<feature type="region of interest" description="Disordered" evidence="1">
    <location>
        <begin position="505"/>
        <end position="546"/>
    </location>
</feature>
<reference evidence="3" key="2">
    <citation type="submission" date="2021-04" db="EMBL/GenBank/DDBJ databases">
        <authorList>
            <person name="Podell S."/>
        </authorList>
    </citation>
    <scope>NUCLEOTIDE SEQUENCE</scope>
    <source>
        <strain evidence="3">Hildebrandi</strain>
    </source>
</reference>
<dbReference type="EMBL" id="JAGRRH010000023">
    <property type="protein sequence ID" value="KAG7344307.1"/>
    <property type="molecule type" value="Genomic_DNA"/>
</dbReference>
<feature type="region of interest" description="Disordered" evidence="1">
    <location>
        <begin position="196"/>
        <end position="228"/>
    </location>
</feature>
<evidence type="ECO:0000313" key="3">
    <source>
        <dbReference type="EMBL" id="KAG7344307.1"/>
    </source>
</evidence>
<feature type="domain" description="Orc1-like AAA ATPase" evidence="2">
    <location>
        <begin position="94"/>
        <end position="327"/>
    </location>
</feature>
<gene>
    <name evidence="3" type="ORF">IV203_022315</name>
</gene>
<organism evidence="3 4">
    <name type="scientific">Nitzschia inconspicua</name>
    <dbReference type="NCBI Taxonomy" id="303405"/>
    <lineage>
        <taxon>Eukaryota</taxon>
        <taxon>Sar</taxon>
        <taxon>Stramenopiles</taxon>
        <taxon>Ochrophyta</taxon>
        <taxon>Bacillariophyta</taxon>
        <taxon>Bacillariophyceae</taxon>
        <taxon>Bacillariophycidae</taxon>
        <taxon>Bacillariales</taxon>
        <taxon>Bacillariaceae</taxon>
        <taxon>Nitzschia</taxon>
    </lineage>
</organism>
<dbReference type="InterPro" id="IPR053159">
    <property type="entry name" value="Hybrid_Histidine_Kinase"/>
</dbReference>
<dbReference type="PANTHER" id="PTHR43642:SF1">
    <property type="entry name" value="HYBRID SIGNAL TRANSDUCTION HISTIDINE KINASE G"/>
    <property type="match status" value="1"/>
</dbReference>
<dbReference type="InterPro" id="IPR041664">
    <property type="entry name" value="AAA_16"/>
</dbReference>
<evidence type="ECO:0000259" key="2">
    <source>
        <dbReference type="Pfam" id="PF13191"/>
    </source>
</evidence>
<accession>A0A9K3PE22</accession>
<proteinExistence type="predicted"/>
<protein>
    <submittedName>
        <fullName evidence="3">PAS sensor protein</fullName>
    </submittedName>
</protein>
<dbReference type="PANTHER" id="PTHR43642">
    <property type="entry name" value="HYBRID SIGNAL TRANSDUCTION HISTIDINE KINASE G"/>
    <property type="match status" value="1"/>
</dbReference>
<evidence type="ECO:0000313" key="4">
    <source>
        <dbReference type="Proteomes" id="UP000693970"/>
    </source>
</evidence>
<keyword evidence="4" id="KW-1185">Reference proteome</keyword>
<dbReference type="Pfam" id="PF13191">
    <property type="entry name" value="AAA_16"/>
    <property type="match status" value="1"/>
</dbReference>
<sequence length="974" mass="109817">MMEDDLLVPPSSPSLCAARRLSSASVSSNRKRCLQLDFTKIKHCGRQQEMDQLVEALERSLQRSTATTIQNKNTKTNNNNNINQGKSSSYTITVIVEAESGVGKSSLLQRFVETRVQPHPSRPLVGWGKFEERTAATKPFAAIADLMEGIVEEMLQRQEGHIWLTRIVQAVGAEIFSLLEIIPGLARLGNAKKELEKWKEQQQHQQQEEKDPNNQMPHHHQQFQQQQQEQVTDKSVSRIWSSSSSSKVSASVTTTAASVNFEAFGDMARIEWRFERFRIAFRELLACISQHHPLVTILDDLQFAEKDSLALIQAVMENPTPNLQLLILCATRPTNDLNLSLRNFYDRQTSGGPQGMFIHLRGLSQPELCTLIQTLLDRPQVTPDIQALASVILDKTQGNAFVVTHFLRQLEVDGLLTCIDDGGGGGGGKKNDSSGLSQQWTFDCLQIIAHLDGSVSESVEKVIVKNLQLLDDFQRSLLITAASFSTSQFELVVVLLAMQALQHDNAGSSSRNSNNTHDDEQECKRSKEDCRNRTSEEEFPSGPSLSSLPFGMLQDQLVQGRFVLETSIQNGLLEEVAPGKFKFSHDRIREAAYSLLPQGVARSRLHLKIGRQLRKWMNSKEDELEEQYRITLTDESIVMHAAKHSSLGSELVVDSSERSEIAQLNLAAAELSAKKAAFFPAMEYLRDGIDVLQPNAWTNHFEQCLKLHVALTRIEFNCGLLEECNHTANIVLHHAKSFEQKMDVYNQKLLCLLQQQRALEAVDLCLLILQGLGYKLPKRFIPLHVIRRYITVENFLKKTSDDDIRNFSNFSDQTVDDQLNILYRLGEMVYFGAPPIYLDLLSVDVIYMMKQKGNHPLVTPMGLMVWAVVQIVKGNFEESRRFSSLSMEMAERLCKNHPTMKLRIKNLCRFFQGAWNGPLQELVQPMLADNRAVLELGGMEDYHLEGVNASRFVFFCGRPLGEVQAECSSYMGVL</sequence>
<feature type="compositionally biased region" description="Basic and acidic residues" evidence="1">
    <location>
        <begin position="516"/>
        <end position="536"/>
    </location>
</feature>
<feature type="compositionally biased region" description="Basic and acidic residues" evidence="1">
    <location>
        <begin position="196"/>
        <end position="212"/>
    </location>
</feature>